<comment type="caution">
    <text evidence="1">The sequence shown here is derived from an EMBL/GenBank/DDBJ whole genome shotgun (WGS) entry which is preliminary data.</text>
</comment>
<dbReference type="EMBL" id="LXJU01000061">
    <property type="protein sequence ID" value="OGE47129.1"/>
    <property type="molecule type" value="Genomic_DNA"/>
</dbReference>
<dbReference type="Proteomes" id="UP000177622">
    <property type="component" value="Unassembled WGS sequence"/>
</dbReference>
<name>A0A1F5L2D8_PENAI</name>
<protein>
    <submittedName>
        <fullName evidence="1">Uncharacterized protein</fullName>
    </submittedName>
</protein>
<reference evidence="1 2" key="1">
    <citation type="journal article" date="2016" name="Sci. Rep.">
        <title>Penicillium arizonense, a new, genome sequenced fungal species, reveals a high chemical diversity in secreted metabolites.</title>
        <authorList>
            <person name="Grijseels S."/>
            <person name="Nielsen J.C."/>
            <person name="Randelovic M."/>
            <person name="Nielsen J."/>
            <person name="Nielsen K.F."/>
            <person name="Workman M."/>
            <person name="Frisvad J.C."/>
        </authorList>
    </citation>
    <scope>NUCLEOTIDE SEQUENCE [LARGE SCALE GENOMIC DNA]</scope>
    <source>
        <strain evidence="1 2">CBS 141311</strain>
    </source>
</reference>
<accession>A0A1F5L2D8</accession>
<proteinExistence type="predicted"/>
<sequence length="27" mass="3089">MLALCWSKASARPMLSYLTAKCNRLLF</sequence>
<dbReference type="AlphaFoldDB" id="A0A1F5L2D8"/>
<evidence type="ECO:0000313" key="1">
    <source>
        <dbReference type="EMBL" id="OGE47129.1"/>
    </source>
</evidence>
<keyword evidence="2" id="KW-1185">Reference proteome</keyword>
<evidence type="ECO:0000313" key="2">
    <source>
        <dbReference type="Proteomes" id="UP000177622"/>
    </source>
</evidence>
<gene>
    <name evidence="1" type="ORF">PENARI_c061G05211</name>
</gene>
<organism evidence="1 2">
    <name type="scientific">Penicillium arizonense</name>
    <dbReference type="NCBI Taxonomy" id="1835702"/>
    <lineage>
        <taxon>Eukaryota</taxon>
        <taxon>Fungi</taxon>
        <taxon>Dikarya</taxon>
        <taxon>Ascomycota</taxon>
        <taxon>Pezizomycotina</taxon>
        <taxon>Eurotiomycetes</taxon>
        <taxon>Eurotiomycetidae</taxon>
        <taxon>Eurotiales</taxon>
        <taxon>Aspergillaceae</taxon>
        <taxon>Penicillium</taxon>
    </lineage>
</organism>